<protein>
    <submittedName>
        <fullName evidence="3">Uncharacterized protein</fullName>
    </submittedName>
</protein>
<keyword evidence="2" id="KW-0472">Membrane</keyword>
<keyword evidence="2" id="KW-0812">Transmembrane</keyword>
<accession>A0ABT3GBX3</accession>
<organism evidence="3 4">
    <name type="scientific">Luteolibacter rhizosphaerae</name>
    <dbReference type="NCBI Taxonomy" id="2989719"/>
    <lineage>
        <taxon>Bacteria</taxon>
        <taxon>Pseudomonadati</taxon>
        <taxon>Verrucomicrobiota</taxon>
        <taxon>Verrucomicrobiia</taxon>
        <taxon>Verrucomicrobiales</taxon>
        <taxon>Verrucomicrobiaceae</taxon>
        <taxon>Luteolibacter</taxon>
    </lineage>
</organism>
<feature type="region of interest" description="Disordered" evidence="1">
    <location>
        <begin position="1"/>
        <end position="24"/>
    </location>
</feature>
<evidence type="ECO:0000313" key="3">
    <source>
        <dbReference type="EMBL" id="MCW1917124.1"/>
    </source>
</evidence>
<reference evidence="3" key="1">
    <citation type="submission" date="2022-10" db="EMBL/GenBank/DDBJ databases">
        <title>Luteolibacter sp. GHJ8, whole genome shotgun sequencing project.</title>
        <authorList>
            <person name="Zhao G."/>
            <person name="Shen L."/>
        </authorList>
    </citation>
    <scope>NUCLEOTIDE SEQUENCE</scope>
    <source>
        <strain evidence="3">GHJ8</strain>
    </source>
</reference>
<keyword evidence="2" id="KW-1133">Transmembrane helix</keyword>
<keyword evidence="4" id="KW-1185">Reference proteome</keyword>
<dbReference type="EMBL" id="JAPDDR010000030">
    <property type="protein sequence ID" value="MCW1917124.1"/>
    <property type="molecule type" value="Genomic_DNA"/>
</dbReference>
<evidence type="ECO:0000256" key="2">
    <source>
        <dbReference type="SAM" id="Phobius"/>
    </source>
</evidence>
<dbReference type="RefSeq" id="WP_264516743.1">
    <property type="nucleotide sequence ID" value="NZ_JAPDDR010000030.1"/>
</dbReference>
<gene>
    <name evidence="3" type="ORF">OJ996_26315</name>
</gene>
<evidence type="ECO:0000313" key="4">
    <source>
        <dbReference type="Proteomes" id="UP001165653"/>
    </source>
</evidence>
<proteinExistence type="predicted"/>
<evidence type="ECO:0000256" key="1">
    <source>
        <dbReference type="SAM" id="MobiDB-lite"/>
    </source>
</evidence>
<dbReference type="Proteomes" id="UP001165653">
    <property type="component" value="Unassembled WGS sequence"/>
</dbReference>
<comment type="caution">
    <text evidence="3">The sequence shown here is derived from an EMBL/GenBank/DDBJ whole genome shotgun (WGS) entry which is preliminary data.</text>
</comment>
<feature type="transmembrane region" description="Helical" evidence="2">
    <location>
        <begin position="62"/>
        <end position="82"/>
    </location>
</feature>
<sequence>MDLAELFDASPGTRSEDLDVSSPGIQWQAKQDSDSFMRDAGDPFAIDSGAEYRSFGIQLPHWLLSLIYLPLWGGLALVLRAWKRRRMRIA</sequence>
<name>A0ABT3GBX3_9BACT</name>